<feature type="compositionally biased region" description="Basic and acidic residues" evidence="9">
    <location>
        <begin position="72"/>
        <end position="83"/>
    </location>
</feature>
<evidence type="ECO:0000313" key="12">
    <source>
        <dbReference type="EMBL" id="KAF3698321.1"/>
    </source>
</evidence>
<dbReference type="GO" id="GO:0005886">
    <property type="term" value="C:plasma membrane"/>
    <property type="evidence" value="ECO:0007669"/>
    <property type="project" value="TreeGrafter"/>
</dbReference>
<evidence type="ECO:0000256" key="4">
    <source>
        <dbReference type="ARBA" id="ARBA00022989"/>
    </source>
</evidence>
<comment type="subcellular location">
    <subcellularLocation>
        <location evidence="1">Membrane</location>
        <topology evidence="1">Single-pass type I membrane protein</topology>
    </subcellularLocation>
</comment>
<dbReference type="InterPro" id="IPR013106">
    <property type="entry name" value="Ig_V-set"/>
</dbReference>
<keyword evidence="7" id="KW-0325">Glycoprotein</keyword>
<dbReference type="Proteomes" id="UP000503349">
    <property type="component" value="Chromosome 13"/>
</dbReference>
<sequence length="133" mass="14754">MFENPQHPSFKNRVELRDPEMKDGNVSVILRNSSINDIGTYECRVKNSNKTTPPQLITTITLTVTDSGPEAGRSEGGGDKDGRNKDVALLMCLSVVVAVVVAVGFLIYRKRKRLSEQSFYNLPVVETSELQLL</sequence>
<dbReference type="InterPro" id="IPR013783">
    <property type="entry name" value="Ig-like_fold"/>
</dbReference>
<dbReference type="SUPFAM" id="SSF48726">
    <property type="entry name" value="Immunoglobulin"/>
    <property type="match status" value="1"/>
</dbReference>
<dbReference type="EMBL" id="CM015724">
    <property type="protein sequence ID" value="KAF3698321.1"/>
    <property type="molecule type" value="Genomic_DNA"/>
</dbReference>
<dbReference type="InterPro" id="IPR036179">
    <property type="entry name" value="Ig-like_dom_sf"/>
</dbReference>
<protein>
    <recommendedName>
        <fullName evidence="11">Immunoglobulin V-set domain-containing protein</fullName>
    </recommendedName>
</protein>
<gene>
    <name evidence="12" type="ORF">EXN66_Car014002</name>
</gene>
<evidence type="ECO:0000256" key="8">
    <source>
        <dbReference type="ARBA" id="ARBA00023319"/>
    </source>
</evidence>
<feature type="domain" description="Immunoglobulin V-set" evidence="11">
    <location>
        <begin position="6"/>
        <end position="64"/>
    </location>
</feature>
<name>A0A6G1Q6S1_CHAAH</name>
<evidence type="ECO:0000256" key="6">
    <source>
        <dbReference type="ARBA" id="ARBA00023157"/>
    </source>
</evidence>
<keyword evidence="8" id="KW-0393">Immunoglobulin domain</keyword>
<keyword evidence="4 10" id="KW-1133">Transmembrane helix</keyword>
<evidence type="ECO:0000256" key="1">
    <source>
        <dbReference type="ARBA" id="ARBA00004479"/>
    </source>
</evidence>
<dbReference type="PANTHER" id="PTHR13869">
    <property type="entry name" value="MYELIN P0 RELATED"/>
    <property type="match status" value="1"/>
</dbReference>
<feature type="transmembrane region" description="Helical" evidence="10">
    <location>
        <begin position="87"/>
        <end position="108"/>
    </location>
</feature>
<evidence type="ECO:0000256" key="9">
    <source>
        <dbReference type="SAM" id="MobiDB-lite"/>
    </source>
</evidence>
<evidence type="ECO:0000256" key="7">
    <source>
        <dbReference type="ARBA" id="ARBA00023180"/>
    </source>
</evidence>
<dbReference type="AlphaFoldDB" id="A0A6G1Q6S1"/>
<dbReference type="Gene3D" id="2.60.40.10">
    <property type="entry name" value="Immunoglobulins"/>
    <property type="match status" value="1"/>
</dbReference>
<dbReference type="InterPro" id="IPR000920">
    <property type="entry name" value="Myelin_P0-rel"/>
</dbReference>
<evidence type="ECO:0000313" key="13">
    <source>
        <dbReference type="Proteomes" id="UP000503349"/>
    </source>
</evidence>
<keyword evidence="5 10" id="KW-0472">Membrane</keyword>
<evidence type="ECO:0000256" key="2">
    <source>
        <dbReference type="ARBA" id="ARBA00022692"/>
    </source>
</evidence>
<evidence type="ECO:0000259" key="11">
    <source>
        <dbReference type="Pfam" id="PF07686"/>
    </source>
</evidence>
<evidence type="ECO:0000256" key="10">
    <source>
        <dbReference type="SAM" id="Phobius"/>
    </source>
</evidence>
<evidence type="ECO:0000256" key="5">
    <source>
        <dbReference type="ARBA" id="ARBA00023136"/>
    </source>
</evidence>
<feature type="region of interest" description="Disordered" evidence="9">
    <location>
        <begin position="64"/>
        <end position="83"/>
    </location>
</feature>
<evidence type="ECO:0000256" key="3">
    <source>
        <dbReference type="ARBA" id="ARBA00022729"/>
    </source>
</evidence>
<keyword evidence="3" id="KW-0732">Signal</keyword>
<dbReference type="PANTHER" id="PTHR13869:SF24">
    <property type="entry name" value="BASEMENT MEMBRANE-SPECIFIC HEPARAN SULFATE PROTEOGLYCAN CORE PROTEIN-LIKE"/>
    <property type="match status" value="1"/>
</dbReference>
<keyword evidence="13" id="KW-1185">Reference proteome</keyword>
<organism evidence="12 13">
    <name type="scientific">Channa argus</name>
    <name type="common">Northern snakehead</name>
    <name type="synonym">Ophicephalus argus</name>
    <dbReference type="NCBI Taxonomy" id="215402"/>
    <lineage>
        <taxon>Eukaryota</taxon>
        <taxon>Metazoa</taxon>
        <taxon>Chordata</taxon>
        <taxon>Craniata</taxon>
        <taxon>Vertebrata</taxon>
        <taxon>Euteleostomi</taxon>
        <taxon>Actinopterygii</taxon>
        <taxon>Neopterygii</taxon>
        <taxon>Teleostei</taxon>
        <taxon>Neoteleostei</taxon>
        <taxon>Acanthomorphata</taxon>
        <taxon>Anabantaria</taxon>
        <taxon>Anabantiformes</taxon>
        <taxon>Channoidei</taxon>
        <taxon>Channidae</taxon>
        <taxon>Channa</taxon>
    </lineage>
</organism>
<proteinExistence type="predicted"/>
<accession>A0A6G1Q6S1</accession>
<keyword evidence="6" id="KW-1015">Disulfide bond</keyword>
<reference evidence="13" key="2">
    <citation type="submission" date="2019-02" db="EMBL/GenBank/DDBJ databases">
        <title>Opniocepnalus argus Var Kimnra genome.</title>
        <authorList>
            <person name="Zhou C."/>
            <person name="Xiao S."/>
        </authorList>
    </citation>
    <scope>NUCLEOTIDE SEQUENCE [LARGE SCALE GENOMIC DNA]</scope>
</reference>
<keyword evidence="2 10" id="KW-0812">Transmembrane</keyword>
<dbReference type="Pfam" id="PF07686">
    <property type="entry name" value="V-set"/>
    <property type="match status" value="1"/>
</dbReference>
<reference evidence="12 13" key="1">
    <citation type="submission" date="2019-02" db="EMBL/GenBank/DDBJ databases">
        <title>Opniocepnalus argus genome.</title>
        <authorList>
            <person name="Zhou C."/>
            <person name="Xiao S."/>
        </authorList>
    </citation>
    <scope>NUCLEOTIDE SEQUENCE [LARGE SCALE GENOMIC DNA]</scope>
    <source>
        <strain evidence="12">OARG1902GOOAL</strain>
        <tissue evidence="12">Muscle</tissue>
    </source>
</reference>